<dbReference type="InterPro" id="IPR043128">
    <property type="entry name" value="Rev_trsase/Diguanyl_cyclase"/>
</dbReference>
<evidence type="ECO:0000313" key="6">
    <source>
        <dbReference type="EMBL" id="APD11250.1"/>
    </source>
</evidence>
<accession>A0ABN4U9B8</accession>
<keyword evidence="7" id="KW-1185">Reference proteome</keyword>
<dbReference type="CDD" id="cd01949">
    <property type="entry name" value="GGDEF"/>
    <property type="match status" value="1"/>
</dbReference>
<dbReference type="EMBL" id="CP010897">
    <property type="protein sequence ID" value="APD11250.1"/>
    <property type="molecule type" value="Genomic_DNA"/>
</dbReference>
<comment type="catalytic activity">
    <reaction evidence="2">
        <text>2 GTP = 3',3'-c-di-GMP + 2 diphosphate</text>
        <dbReference type="Rhea" id="RHEA:24898"/>
        <dbReference type="ChEBI" id="CHEBI:33019"/>
        <dbReference type="ChEBI" id="CHEBI:37565"/>
        <dbReference type="ChEBI" id="CHEBI:58805"/>
        <dbReference type="EC" id="2.7.7.65"/>
    </reaction>
</comment>
<dbReference type="EC" id="2.7.7.65" evidence="1"/>
<feature type="domain" description="GGDEF" evidence="5">
    <location>
        <begin position="371"/>
        <end position="507"/>
    </location>
</feature>
<evidence type="ECO:0000256" key="2">
    <source>
        <dbReference type="ARBA" id="ARBA00034247"/>
    </source>
</evidence>
<dbReference type="RefSeq" id="WP_052811000.1">
    <property type="nucleotide sequence ID" value="NZ_CP010897.2"/>
</dbReference>
<evidence type="ECO:0000259" key="5">
    <source>
        <dbReference type="PROSITE" id="PS50887"/>
    </source>
</evidence>
<gene>
    <name evidence="6" type="ORF">UC34_11815</name>
</gene>
<dbReference type="SUPFAM" id="SSF55073">
    <property type="entry name" value="Nucleotide cyclase"/>
    <property type="match status" value="1"/>
</dbReference>
<keyword evidence="4" id="KW-0812">Transmembrane</keyword>
<feature type="transmembrane region" description="Helical" evidence="4">
    <location>
        <begin position="27"/>
        <end position="48"/>
    </location>
</feature>
<dbReference type="InterPro" id="IPR029787">
    <property type="entry name" value="Nucleotide_cyclase"/>
</dbReference>
<dbReference type="SMART" id="SM00267">
    <property type="entry name" value="GGDEF"/>
    <property type="match status" value="1"/>
</dbReference>
<sequence length="528" mass="58117">MPMHRLRARMAVAVSTAVRWVSRTPTLIVWSGVGISILVMAVAVALLYEGRLLVLARAADNQRNIAEVMERDLELNFRVYEASLDAVVKLLARPDVDALTPALRRELIFERAGASRYIGSLVVLDPKGNIVIDAESEVPRPFNFSDRDYFQVHRDDAHAGLFVSGFLHSRLRDNKPTMVLSRRITRPDGAFGGVVSLAVDTEYFRHLFDHIEVGREGVILLLGKDGAILMRKPYDESVIGLTMAQTGRYEALPPGRDDHRIYPIRFLGRDGLMSRRFLSNVPLTLIVVMSSEETLAPWHKRVIEFGGLFLLLNIGFVATSALLAAQLRRRLRAERELSLLARTDGLTGLSNRRSLDKILANEWRRMRRAGHSMAVAFIDIDWFKRYNDTHGHQAGDAALAAVAGAIGAALQRPSDAAGRYGGEEFIAVLPDTDTIGAQRVAEGIRLAVDRLNLAHASSDFGHVTVSVGVACRKPRAGETVDALVKAADDALYRAKATGRNRVIVASEDDAPHAEHAAHRPPTPPTPPV</sequence>
<keyword evidence="4" id="KW-0472">Membrane</keyword>
<dbReference type="PROSITE" id="PS50887">
    <property type="entry name" value="GGDEF"/>
    <property type="match status" value="1"/>
</dbReference>
<dbReference type="Gene3D" id="3.30.450.20">
    <property type="entry name" value="PAS domain"/>
    <property type="match status" value="2"/>
</dbReference>
<reference evidence="7" key="1">
    <citation type="submission" date="2015-02" db="EMBL/GenBank/DDBJ databases">
        <title>Complete Genome Sequencing of Pandoraea vervacti NS15 sp. nov.</title>
        <authorList>
            <person name="Chan K.-G."/>
        </authorList>
    </citation>
    <scope>NUCLEOTIDE SEQUENCE [LARGE SCALE GENOMIC DNA]</scope>
    <source>
        <strain evidence="7">NS15</strain>
    </source>
</reference>
<organism evidence="6 7">
    <name type="scientific">Pandoraea vervacti</name>
    <dbReference type="NCBI Taxonomy" id="656178"/>
    <lineage>
        <taxon>Bacteria</taxon>
        <taxon>Pseudomonadati</taxon>
        <taxon>Pseudomonadota</taxon>
        <taxon>Betaproteobacteria</taxon>
        <taxon>Burkholderiales</taxon>
        <taxon>Burkholderiaceae</taxon>
        <taxon>Pandoraea</taxon>
    </lineage>
</organism>
<proteinExistence type="predicted"/>
<dbReference type="PANTHER" id="PTHR45138">
    <property type="entry name" value="REGULATORY COMPONENTS OF SENSORY TRANSDUCTION SYSTEM"/>
    <property type="match status" value="1"/>
</dbReference>
<dbReference type="Proteomes" id="UP000035085">
    <property type="component" value="Chromosome"/>
</dbReference>
<dbReference type="CDD" id="cd12915">
    <property type="entry name" value="PDC2_DGC_like"/>
    <property type="match status" value="1"/>
</dbReference>
<feature type="region of interest" description="Disordered" evidence="3">
    <location>
        <begin position="506"/>
        <end position="528"/>
    </location>
</feature>
<dbReference type="NCBIfam" id="TIGR00254">
    <property type="entry name" value="GGDEF"/>
    <property type="match status" value="1"/>
</dbReference>
<evidence type="ECO:0000256" key="1">
    <source>
        <dbReference type="ARBA" id="ARBA00012528"/>
    </source>
</evidence>
<feature type="transmembrane region" description="Helical" evidence="4">
    <location>
        <begin position="305"/>
        <end position="325"/>
    </location>
</feature>
<dbReference type="CDD" id="cd12914">
    <property type="entry name" value="PDC1_DGC_like"/>
    <property type="match status" value="1"/>
</dbReference>
<evidence type="ECO:0000256" key="3">
    <source>
        <dbReference type="SAM" id="MobiDB-lite"/>
    </source>
</evidence>
<keyword evidence="4" id="KW-1133">Transmembrane helix</keyword>
<evidence type="ECO:0000313" key="7">
    <source>
        <dbReference type="Proteomes" id="UP000035085"/>
    </source>
</evidence>
<dbReference type="PANTHER" id="PTHR45138:SF9">
    <property type="entry name" value="DIGUANYLATE CYCLASE DGCM-RELATED"/>
    <property type="match status" value="1"/>
</dbReference>
<evidence type="ECO:0000256" key="4">
    <source>
        <dbReference type="SAM" id="Phobius"/>
    </source>
</evidence>
<dbReference type="Gene3D" id="3.30.70.270">
    <property type="match status" value="1"/>
</dbReference>
<protein>
    <recommendedName>
        <fullName evidence="1">diguanylate cyclase</fullName>
        <ecNumber evidence="1">2.7.7.65</ecNumber>
    </recommendedName>
</protein>
<name>A0ABN4U9B8_9BURK</name>
<dbReference type="InterPro" id="IPR000160">
    <property type="entry name" value="GGDEF_dom"/>
</dbReference>
<dbReference type="Pfam" id="PF00990">
    <property type="entry name" value="GGDEF"/>
    <property type="match status" value="1"/>
</dbReference>
<dbReference type="InterPro" id="IPR050469">
    <property type="entry name" value="Diguanylate_Cyclase"/>
</dbReference>